<evidence type="ECO:0000256" key="10">
    <source>
        <dbReference type="PROSITE-ProRule" id="PRU00455"/>
    </source>
</evidence>
<dbReference type="UniPathway" id="UPA00143"/>
<dbReference type="EMBL" id="RWGY01000029">
    <property type="protein sequence ID" value="TVU17611.1"/>
    <property type="molecule type" value="Genomic_DNA"/>
</dbReference>
<keyword evidence="5" id="KW-0808">Transferase</keyword>
<dbReference type="PROSITE" id="PS51081">
    <property type="entry name" value="ZF_SIAH"/>
    <property type="match status" value="1"/>
</dbReference>
<protein>
    <recommendedName>
        <fullName evidence="4">RING-type E3 ubiquitin transferase</fullName>
        <ecNumber evidence="4">2.3.2.27</ecNumber>
    </recommendedName>
</protein>
<comment type="caution">
    <text evidence="13">The sequence shown here is derived from an EMBL/GenBank/DDBJ whole genome shotgun (WGS) entry which is preliminary data.</text>
</comment>
<dbReference type="Gramene" id="TVU17611">
    <property type="protein sequence ID" value="TVU17611"/>
    <property type="gene ID" value="EJB05_33659"/>
</dbReference>
<evidence type="ECO:0000256" key="6">
    <source>
        <dbReference type="ARBA" id="ARBA00022723"/>
    </source>
</evidence>
<evidence type="ECO:0000256" key="5">
    <source>
        <dbReference type="ARBA" id="ARBA00022679"/>
    </source>
</evidence>
<evidence type="ECO:0000256" key="9">
    <source>
        <dbReference type="ARBA" id="ARBA00022833"/>
    </source>
</evidence>
<dbReference type="Gene3D" id="3.30.40.10">
    <property type="entry name" value="Zinc/RING finger domain, C3HC4 (zinc finger)"/>
    <property type="match status" value="2"/>
</dbReference>
<feature type="domain" description="SIAH-type" evidence="12">
    <location>
        <begin position="141"/>
        <end position="200"/>
    </location>
</feature>
<evidence type="ECO:0000256" key="11">
    <source>
        <dbReference type="SAM" id="MobiDB-lite"/>
    </source>
</evidence>
<evidence type="ECO:0000256" key="8">
    <source>
        <dbReference type="ARBA" id="ARBA00022786"/>
    </source>
</evidence>
<organism evidence="13 14">
    <name type="scientific">Eragrostis curvula</name>
    <name type="common">weeping love grass</name>
    <dbReference type="NCBI Taxonomy" id="38414"/>
    <lineage>
        <taxon>Eukaryota</taxon>
        <taxon>Viridiplantae</taxon>
        <taxon>Streptophyta</taxon>
        <taxon>Embryophyta</taxon>
        <taxon>Tracheophyta</taxon>
        <taxon>Spermatophyta</taxon>
        <taxon>Magnoliopsida</taxon>
        <taxon>Liliopsida</taxon>
        <taxon>Poales</taxon>
        <taxon>Poaceae</taxon>
        <taxon>PACMAD clade</taxon>
        <taxon>Chloridoideae</taxon>
        <taxon>Eragrostideae</taxon>
        <taxon>Eragrostidinae</taxon>
        <taxon>Eragrostis</taxon>
    </lineage>
</organism>
<dbReference type="PANTHER" id="PTHR10315">
    <property type="entry name" value="E3 UBIQUITIN PROTEIN LIGASE SIAH"/>
    <property type="match status" value="1"/>
</dbReference>
<evidence type="ECO:0000256" key="7">
    <source>
        <dbReference type="ARBA" id="ARBA00022771"/>
    </source>
</evidence>
<sequence length="359" mass="39649">MVTLRNGESFPKQEPKQEPPDPEPALAPRTVGTQKKATKRASTTAAGNDDIKPPAKLPASASRVRPKKRAAARRDVTLDDTDAFDCGICFRPLKPPIFQCNVGHVLCSPCLKKLENPAKCHVCGTTGGFHRCHAMERVVESIHIPCPNSGSGCVARPAYHEQQGHQKTCAMRSRFRCPGEACGFVGSMDALLDHFAAVHRWPCTTKIREDQYDTCKLSLRNGFNFLRTNLPRATATTTTHFLFLLNSAPHPFGIAVSVLCIESQPHAPMGVGQGPTTSSSFKGMEGELVYHSFLNTHPRKKDDGFIRYHQSSKFRVACTDFSNGLPNADRCFQFVVPNFILADSHNDNIRIEFKFSIGR</sequence>
<dbReference type="InterPro" id="IPR013010">
    <property type="entry name" value="Znf_SIAH"/>
</dbReference>
<name>A0A5J9U3E0_9POAL</name>
<comment type="catalytic activity">
    <reaction evidence="1">
        <text>S-ubiquitinyl-[E2 ubiquitin-conjugating enzyme]-L-cysteine + [acceptor protein]-L-lysine = [E2 ubiquitin-conjugating enzyme]-L-cysteine + N(6)-ubiquitinyl-[acceptor protein]-L-lysine.</text>
        <dbReference type="EC" id="2.3.2.27"/>
    </reaction>
</comment>
<reference evidence="13 14" key="1">
    <citation type="journal article" date="2019" name="Sci. Rep.">
        <title>A high-quality genome of Eragrostis curvula grass provides insights into Poaceae evolution and supports new strategies to enhance forage quality.</title>
        <authorList>
            <person name="Carballo J."/>
            <person name="Santos B.A.C.M."/>
            <person name="Zappacosta D."/>
            <person name="Garbus I."/>
            <person name="Selva J.P."/>
            <person name="Gallo C.A."/>
            <person name="Diaz A."/>
            <person name="Albertini E."/>
            <person name="Caccamo M."/>
            <person name="Echenique V."/>
        </authorList>
    </citation>
    <scope>NUCLEOTIDE SEQUENCE [LARGE SCALE GENOMIC DNA]</scope>
    <source>
        <strain evidence="14">cv. Victoria</strain>
        <tissue evidence="13">Leaf</tissue>
    </source>
</reference>
<dbReference type="GO" id="GO:0016567">
    <property type="term" value="P:protein ubiquitination"/>
    <property type="evidence" value="ECO:0007669"/>
    <property type="project" value="UniProtKB-UniPathway"/>
</dbReference>
<feature type="region of interest" description="Disordered" evidence="11">
    <location>
        <begin position="1"/>
        <end position="73"/>
    </location>
</feature>
<feature type="non-terminal residue" evidence="13">
    <location>
        <position position="1"/>
    </location>
</feature>
<dbReference type="Pfam" id="PF21361">
    <property type="entry name" value="Sina_ZnF"/>
    <property type="match status" value="1"/>
</dbReference>
<dbReference type="GO" id="GO:0061630">
    <property type="term" value="F:ubiquitin protein ligase activity"/>
    <property type="evidence" value="ECO:0007669"/>
    <property type="project" value="UniProtKB-EC"/>
</dbReference>
<dbReference type="EC" id="2.3.2.27" evidence="4"/>
<comment type="pathway">
    <text evidence="2">Protein modification; protein ubiquitination.</text>
</comment>
<dbReference type="GO" id="GO:0008270">
    <property type="term" value="F:zinc ion binding"/>
    <property type="evidence" value="ECO:0007669"/>
    <property type="project" value="UniProtKB-KW"/>
</dbReference>
<keyword evidence="6" id="KW-0479">Metal-binding</keyword>
<dbReference type="AlphaFoldDB" id="A0A5J9U3E0"/>
<dbReference type="OrthoDB" id="615710at2759"/>
<dbReference type="InterPro" id="IPR013083">
    <property type="entry name" value="Znf_RING/FYVE/PHD"/>
</dbReference>
<evidence type="ECO:0000259" key="12">
    <source>
        <dbReference type="PROSITE" id="PS51081"/>
    </source>
</evidence>
<dbReference type="Pfam" id="PF21362">
    <property type="entry name" value="Sina_RING"/>
    <property type="match status" value="1"/>
</dbReference>
<evidence type="ECO:0000256" key="4">
    <source>
        <dbReference type="ARBA" id="ARBA00012483"/>
    </source>
</evidence>
<dbReference type="PANTHER" id="PTHR10315:SF96">
    <property type="entry name" value="SIAH-TYPE DOMAIN-CONTAINING PROTEIN"/>
    <property type="match status" value="1"/>
</dbReference>
<keyword evidence="7 10" id="KW-0863">Zinc-finger</keyword>
<dbReference type="CDD" id="cd16571">
    <property type="entry name" value="RING-HC_SIAHs"/>
    <property type="match status" value="1"/>
</dbReference>
<accession>A0A5J9U3E0</accession>
<keyword evidence="14" id="KW-1185">Reference proteome</keyword>
<dbReference type="Proteomes" id="UP000324897">
    <property type="component" value="Chromosome 7"/>
</dbReference>
<evidence type="ECO:0000313" key="13">
    <source>
        <dbReference type="EMBL" id="TVU17611.1"/>
    </source>
</evidence>
<comment type="similarity">
    <text evidence="3">Belongs to the SINA (Seven in absentia) family.</text>
</comment>
<proteinExistence type="inferred from homology"/>
<evidence type="ECO:0000256" key="2">
    <source>
        <dbReference type="ARBA" id="ARBA00004906"/>
    </source>
</evidence>
<evidence type="ECO:0000313" key="14">
    <source>
        <dbReference type="Proteomes" id="UP000324897"/>
    </source>
</evidence>
<evidence type="ECO:0000256" key="1">
    <source>
        <dbReference type="ARBA" id="ARBA00000900"/>
    </source>
</evidence>
<keyword evidence="9" id="KW-0862">Zinc</keyword>
<dbReference type="InterPro" id="IPR052088">
    <property type="entry name" value="E3_ubiquitin-ligase_SINA"/>
</dbReference>
<dbReference type="SUPFAM" id="SSF49599">
    <property type="entry name" value="TRAF domain-like"/>
    <property type="match status" value="1"/>
</dbReference>
<gene>
    <name evidence="13" type="ORF">EJB05_33659</name>
</gene>
<keyword evidence="8" id="KW-0833">Ubl conjugation pathway</keyword>
<dbReference type="GO" id="GO:0005737">
    <property type="term" value="C:cytoplasm"/>
    <property type="evidence" value="ECO:0007669"/>
    <property type="project" value="TreeGrafter"/>
</dbReference>
<evidence type="ECO:0000256" key="3">
    <source>
        <dbReference type="ARBA" id="ARBA00009119"/>
    </source>
</evidence>
<dbReference type="InterPro" id="IPR049548">
    <property type="entry name" value="Sina-like_RING"/>
</dbReference>